<keyword evidence="1" id="KW-1133">Transmembrane helix</keyword>
<proteinExistence type="predicted"/>
<dbReference type="Gene3D" id="3.40.50.300">
    <property type="entry name" value="P-loop containing nucleotide triphosphate hydrolases"/>
    <property type="match status" value="2"/>
</dbReference>
<dbReference type="Pfam" id="PF04851">
    <property type="entry name" value="ResIII"/>
    <property type="match status" value="1"/>
</dbReference>
<protein>
    <submittedName>
        <fullName evidence="3">Type III restriction enzyme, res subunit</fullName>
    </submittedName>
</protein>
<dbReference type="InterPro" id="IPR050742">
    <property type="entry name" value="Helicase_Restrict-Modif_Enz"/>
</dbReference>
<dbReference type="EMBL" id="FQXZ01000030">
    <property type="protein sequence ID" value="SHI23814.1"/>
    <property type="molecule type" value="Genomic_DNA"/>
</dbReference>
<evidence type="ECO:0000313" key="4">
    <source>
        <dbReference type="Proteomes" id="UP000184608"/>
    </source>
</evidence>
<dbReference type="AlphaFoldDB" id="A0A1M5ZI59"/>
<dbReference type="GO" id="GO:0003677">
    <property type="term" value="F:DNA binding"/>
    <property type="evidence" value="ECO:0007669"/>
    <property type="project" value="InterPro"/>
</dbReference>
<dbReference type="InterPro" id="IPR014001">
    <property type="entry name" value="Helicase_ATP-bd"/>
</dbReference>
<gene>
    <name evidence="3" type="ORF">VA7868_02771</name>
</gene>
<dbReference type="PANTHER" id="PTHR47396">
    <property type="entry name" value="TYPE I RESTRICTION ENZYME ECOKI R PROTEIN"/>
    <property type="match status" value="1"/>
</dbReference>
<name>A0A1M5ZI59_9VIBR</name>
<reference evidence="3 4" key="1">
    <citation type="submission" date="2016-11" db="EMBL/GenBank/DDBJ databases">
        <authorList>
            <person name="Jaros S."/>
            <person name="Januszkiewicz K."/>
            <person name="Wedrychowicz H."/>
        </authorList>
    </citation>
    <scope>NUCLEOTIDE SEQUENCE [LARGE SCALE GENOMIC DNA]</scope>
    <source>
        <strain evidence="3 4">CECT 7868</strain>
    </source>
</reference>
<dbReference type="SMART" id="SM00487">
    <property type="entry name" value="DEXDc"/>
    <property type="match status" value="1"/>
</dbReference>
<dbReference type="GO" id="GO:0005524">
    <property type="term" value="F:ATP binding"/>
    <property type="evidence" value="ECO:0007669"/>
    <property type="project" value="InterPro"/>
</dbReference>
<organism evidence="3 4">
    <name type="scientific">Vibrio aerogenes CECT 7868</name>
    <dbReference type="NCBI Taxonomy" id="1216006"/>
    <lineage>
        <taxon>Bacteria</taxon>
        <taxon>Pseudomonadati</taxon>
        <taxon>Pseudomonadota</taxon>
        <taxon>Gammaproteobacteria</taxon>
        <taxon>Vibrionales</taxon>
        <taxon>Vibrionaceae</taxon>
        <taxon>Vibrio</taxon>
    </lineage>
</organism>
<dbReference type="InterPro" id="IPR006935">
    <property type="entry name" value="Helicase/UvrB_N"/>
</dbReference>
<feature type="domain" description="Helicase ATP-binding" evidence="2">
    <location>
        <begin position="23"/>
        <end position="190"/>
    </location>
</feature>
<dbReference type="Proteomes" id="UP000184608">
    <property type="component" value="Unassembled WGS sequence"/>
</dbReference>
<dbReference type="OrthoDB" id="9758243at2"/>
<dbReference type="PANTHER" id="PTHR47396:SF1">
    <property type="entry name" value="ATP-DEPENDENT HELICASE IRC3-RELATED"/>
    <property type="match status" value="1"/>
</dbReference>
<feature type="transmembrane region" description="Helical" evidence="1">
    <location>
        <begin position="709"/>
        <end position="729"/>
    </location>
</feature>
<dbReference type="RefSeq" id="WP_073604411.1">
    <property type="nucleotide sequence ID" value="NZ_FQXZ01000030.1"/>
</dbReference>
<dbReference type="GO" id="GO:0005829">
    <property type="term" value="C:cytosol"/>
    <property type="evidence" value="ECO:0007669"/>
    <property type="project" value="TreeGrafter"/>
</dbReference>
<dbReference type="STRING" id="1216006.VA7868_02771"/>
<evidence type="ECO:0000259" key="2">
    <source>
        <dbReference type="PROSITE" id="PS51192"/>
    </source>
</evidence>
<evidence type="ECO:0000256" key="1">
    <source>
        <dbReference type="SAM" id="Phobius"/>
    </source>
</evidence>
<dbReference type="GO" id="GO:0016787">
    <property type="term" value="F:hydrolase activity"/>
    <property type="evidence" value="ECO:0007669"/>
    <property type="project" value="InterPro"/>
</dbReference>
<sequence length="888" mass="100224">MPFNSMKFCHPWHPCQQRVLYAVKQHLCDRRLHLVAAPGAGKTVLGLEVFRMLGKPAMVLSPTRMIRNQWIDRLEDFCETDTPRELPWVSRSFHQPGILTATTYQALLTRFPGECRDEEPEIQQIRKNPAEDDIHHFIAVLEQHHIRVLILDGVNQLRAEWWRALKTVCDNFPDMTLVTLTATPLYDVREPDRIEYEQLCGPVDEEISVPELVKAGILCPHQDFIRACDATVTEQKQIEDYDRQVLTVCQSLLNSREFEQIVCAHPWLHQTDIESDVVKSPDIAIALMSFLKARHCPDGQALMQVFALTSQDIPQLDRQLWQVLIDSVLFSDTFQHPQHLQPFVLQLQALLQDKGLLEKRVLSLESSSPATHFLSSSVAKIDACIDIHQLEYQQRGQDLRQAILTDYIRDEMLGSGQNNGEIKLGAWPVFEALASCSPVPDQLALLTERLTLLPSGLLPSLLMFIDPQQVRTELLADEQGYQGSRYVESCYVKVSAPPDQLSEAMTALFTSGKIKVLVSTSALLGQGWQVPVLNSLILASSAGSPVLTNLMRGRAMRFDPQNPHQVSAIWHLVALNTRSVSGFSDLLNLIRRFDSFTGLSEKDNSVESGFSRMDLNHLMLPSIAGQKISVSAHNRQTEARFRQLVQIESRWHHALAADSSDGRVMPAVTMVRKPEIRAHVLRHAFSWLTSQVFGPVLLALSYAYVFPPVWTYTMTFVVLIVAGVLLYKLPETVKTLRMLCRYLPADSALYQIGNALRDSLCQSGLIKTPMMQLKVRRARMPDGRFHLCLTGGTYYDASLFADCLAEIFAPVETPKFLLVCSGALSKCRDYYAVPRRFASGKETTQIFSRNWNKSVWPSELIDTESVEGRKVLLKARGQDVASVCREEV</sequence>
<evidence type="ECO:0000313" key="3">
    <source>
        <dbReference type="EMBL" id="SHI23814.1"/>
    </source>
</evidence>
<accession>A0A1M5ZI59</accession>
<keyword evidence="1" id="KW-0812">Transmembrane</keyword>
<keyword evidence="1" id="KW-0472">Membrane</keyword>
<keyword evidence="4" id="KW-1185">Reference proteome</keyword>
<dbReference type="PROSITE" id="PS51192">
    <property type="entry name" value="HELICASE_ATP_BIND_1"/>
    <property type="match status" value="1"/>
</dbReference>
<dbReference type="InterPro" id="IPR027417">
    <property type="entry name" value="P-loop_NTPase"/>
</dbReference>
<dbReference type="SUPFAM" id="SSF52540">
    <property type="entry name" value="P-loop containing nucleoside triphosphate hydrolases"/>
    <property type="match status" value="2"/>
</dbReference>